<dbReference type="InterPro" id="IPR036390">
    <property type="entry name" value="WH_DNA-bd_sf"/>
</dbReference>
<dbReference type="GO" id="GO:0005829">
    <property type="term" value="C:cytosol"/>
    <property type="evidence" value="ECO:0007669"/>
    <property type="project" value="TreeGrafter"/>
</dbReference>
<dbReference type="InterPro" id="IPR036388">
    <property type="entry name" value="WH-like_DNA-bd_sf"/>
</dbReference>
<proteinExistence type="predicted"/>
<dbReference type="Pfam" id="PF02082">
    <property type="entry name" value="Rrf2"/>
    <property type="match status" value="1"/>
</dbReference>
<dbReference type="Gene3D" id="1.10.10.10">
    <property type="entry name" value="Winged helix-like DNA-binding domain superfamily/Winged helix DNA-binding domain"/>
    <property type="match status" value="1"/>
</dbReference>
<dbReference type="Proteomes" id="UP000503264">
    <property type="component" value="Chromosome"/>
</dbReference>
<dbReference type="NCBIfam" id="TIGR00738">
    <property type="entry name" value="rrf2_super"/>
    <property type="match status" value="1"/>
</dbReference>
<accession>A0A6G5QIT1</accession>
<gene>
    <name evidence="1" type="ORF">CMUC_1646</name>
</gene>
<dbReference type="PANTHER" id="PTHR33221:SF15">
    <property type="entry name" value="HTH-TYPE TRANSCRIPTIONAL REGULATOR YWGB-RELATED"/>
    <property type="match status" value="1"/>
</dbReference>
<dbReference type="InterPro" id="IPR000944">
    <property type="entry name" value="Tscrpt_reg_Rrf2"/>
</dbReference>
<keyword evidence="2" id="KW-1185">Reference proteome</keyword>
<dbReference type="SUPFAM" id="SSF46785">
    <property type="entry name" value="Winged helix' DNA-binding domain"/>
    <property type="match status" value="1"/>
</dbReference>
<evidence type="ECO:0000313" key="1">
    <source>
        <dbReference type="EMBL" id="QCD45396.1"/>
    </source>
</evidence>
<dbReference type="RefSeq" id="WP_034969846.1">
    <property type="nucleotide sequence ID" value="NZ_CP012542.1"/>
</dbReference>
<evidence type="ECO:0000313" key="2">
    <source>
        <dbReference type="Proteomes" id="UP000503264"/>
    </source>
</evidence>
<protein>
    <submittedName>
        <fullName evidence="1">Transcriptional regulator, BadM/Rrf2 family</fullName>
    </submittedName>
</protein>
<organism evidence="1 2">
    <name type="scientific">Campylobacter mucosalis CCUG 21559</name>
    <dbReference type="NCBI Taxonomy" id="1032067"/>
    <lineage>
        <taxon>Bacteria</taxon>
        <taxon>Pseudomonadati</taxon>
        <taxon>Campylobacterota</taxon>
        <taxon>Epsilonproteobacteria</taxon>
        <taxon>Campylobacterales</taxon>
        <taxon>Campylobacteraceae</taxon>
        <taxon>Campylobacter</taxon>
    </lineage>
</organism>
<dbReference type="AlphaFoldDB" id="A0A6G5QIT1"/>
<name>A0A6G5QIT1_9BACT</name>
<dbReference type="PROSITE" id="PS51197">
    <property type="entry name" value="HTH_RRF2_2"/>
    <property type="match status" value="1"/>
</dbReference>
<dbReference type="PANTHER" id="PTHR33221">
    <property type="entry name" value="WINGED HELIX-TURN-HELIX TRANSCRIPTIONAL REGULATOR, RRF2 FAMILY"/>
    <property type="match status" value="1"/>
</dbReference>
<reference evidence="1 2" key="1">
    <citation type="submission" date="2016-07" db="EMBL/GenBank/DDBJ databases">
        <title>Comparative genomics of the Campylobacter concisus group.</title>
        <authorList>
            <person name="Miller W.G."/>
            <person name="Yee E."/>
            <person name="Chapman M.H."/>
            <person name="Huynh S."/>
            <person name="Bono J.L."/>
            <person name="On S.L.W."/>
            <person name="StLeger J."/>
            <person name="Foster G."/>
            <person name="Parker C.T."/>
        </authorList>
    </citation>
    <scope>NUCLEOTIDE SEQUENCE [LARGE SCALE GENOMIC DNA]</scope>
    <source>
        <strain evidence="1 2">CCUG 21559</strain>
    </source>
</reference>
<dbReference type="EMBL" id="CP012542">
    <property type="protein sequence ID" value="QCD45396.1"/>
    <property type="molecule type" value="Genomic_DNA"/>
</dbReference>
<dbReference type="GO" id="GO:0003700">
    <property type="term" value="F:DNA-binding transcription factor activity"/>
    <property type="evidence" value="ECO:0007669"/>
    <property type="project" value="TreeGrafter"/>
</dbReference>
<sequence length="135" mass="15122">MLFTKASEYALISLIYISQKQEPIDVDTMSNELKISKSFLAKILQSLAKDKILKSFKGANGGFTLSDDPKNISIKAIVQSVEKRPTNVFECSSSADECPSNKAATCQIWSMFNNLQQKVDETLENIRLQDIINKQ</sequence>